<evidence type="ECO:0000256" key="1">
    <source>
        <dbReference type="SAM" id="MobiDB-lite"/>
    </source>
</evidence>
<accession>A0A8T0TSW6</accession>
<keyword evidence="3" id="KW-1185">Reference proteome</keyword>
<name>A0A8T0TSW6_PANVG</name>
<dbReference type="Proteomes" id="UP000823388">
    <property type="component" value="Chromosome 4K"/>
</dbReference>
<feature type="region of interest" description="Disordered" evidence="1">
    <location>
        <begin position="1"/>
        <end position="36"/>
    </location>
</feature>
<protein>
    <submittedName>
        <fullName evidence="2">Uncharacterized protein</fullName>
    </submittedName>
</protein>
<gene>
    <name evidence="2" type="ORF">PVAP13_4KG312805</name>
</gene>
<dbReference type="AlphaFoldDB" id="A0A8T0TSW6"/>
<evidence type="ECO:0000313" key="2">
    <source>
        <dbReference type="EMBL" id="KAG2612888.1"/>
    </source>
</evidence>
<sequence>MSRRAVSPSARGPRRGCSGRGAAKVRPPRRKPACSNLDSLKSQHLLGIVWGLQQPNCQSPELSAEHPDGYICSSGYPIPHAHRLFLHLLEHRIYQPT</sequence>
<comment type="caution">
    <text evidence="2">The sequence shown here is derived from an EMBL/GenBank/DDBJ whole genome shotgun (WGS) entry which is preliminary data.</text>
</comment>
<dbReference type="EMBL" id="CM029043">
    <property type="protein sequence ID" value="KAG2612888.1"/>
    <property type="molecule type" value="Genomic_DNA"/>
</dbReference>
<evidence type="ECO:0000313" key="3">
    <source>
        <dbReference type="Proteomes" id="UP000823388"/>
    </source>
</evidence>
<organism evidence="2 3">
    <name type="scientific">Panicum virgatum</name>
    <name type="common">Blackwell switchgrass</name>
    <dbReference type="NCBI Taxonomy" id="38727"/>
    <lineage>
        <taxon>Eukaryota</taxon>
        <taxon>Viridiplantae</taxon>
        <taxon>Streptophyta</taxon>
        <taxon>Embryophyta</taxon>
        <taxon>Tracheophyta</taxon>
        <taxon>Spermatophyta</taxon>
        <taxon>Magnoliopsida</taxon>
        <taxon>Liliopsida</taxon>
        <taxon>Poales</taxon>
        <taxon>Poaceae</taxon>
        <taxon>PACMAD clade</taxon>
        <taxon>Panicoideae</taxon>
        <taxon>Panicodae</taxon>
        <taxon>Paniceae</taxon>
        <taxon>Panicinae</taxon>
        <taxon>Panicum</taxon>
        <taxon>Panicum sect. Hiantes</taxon>
    </lineage>
</organism>
<proteinExistence type="predicted"/>
<reference evidence="2" key="1">
    <citation type="submission" date="2020-05" db="EMBL/GenBank/DDBJ databases">
        <title>WGS assembly of Panicum virgatum.</title>
        <authorList>
            <person name="Lovell J.T."/>
            <person name="Jenkins J."/>
            <person name="Shu S."/>
            <person name="Juenger T.E."/>
            <person name="Schmutz J."/>
        </authorList>
    </citation>
    <scope>NUCLEOTIDE SEQUENCE</scope>
    <source>
        <strain evidence="2">AP13</strain>
    </source>
</reference>